<organism evidence="2 3">
    <name type="scientific">Peronospora belbahrii</name>
    <dbReference type="NCBI Taxonomy" id="622444"/>
    <lineage>
        <taxon>Eukaryota</taxon>
        <taxon>Sar</taxon>
        <taxon>Stramenopiles</taxon>
        <taxon>Oomycota</taxon>
        <taxon>Peronosporomycetes</taxon>
        <taxon>Peronosporales</taxon>
        <taxon>Peronosporaceae</taxon>
        <taxon>Peronospora</taxon>
    </lineage>
</organism>
<dbReference type="PANTHER" id="PTHR33802:SF2">
    <property type="entry name" value="EF-HAND DOMAIN-CONTAINING PROTEIN"/>
    <property type="match status" value="1"/>
</dbReference>
<protein>
    <submittedName>
        <fullName evidence="2">Uncharacterized protein</fullName>
    </submittedName>
</protein>
<feature type="transmembrane region" description="Helical" evidence="1">
    <location>
        <begin position="80"/>
        <end position="99"/>
    </location>
</feature>
<feature type="transmembrane region" description="Helical" evidence="1">
    <location>
        <begin position="240"/>
        <end position="264"/>
    </location>
</feature>
<keyword evidence="1" id="KW-0472">Membrane</keyword>
<accession>A0AAU9KUS3</accession>
<evidence type="ECO:0000313" key="3">
    <source>
        <dbReference type="Proteomes" id="UP001160483"/>
    </source>
</evidence>
<sequence>MDPPPRREHLPSANVALFAFQTAIGISVFLLAPDVSWLPLHSAHAGSGASDSSGSVALASSTIPTASTLMPTNPLSPPVYVFYIWIPIYVFSGITVITDRFYPNYSFYLTSDDPSFLRQWFQLSCLANISWVVLDKWFIWVHMATFALGVLCEFSVRLYFGWVSAGFVFGIADVMQYMHAAYFGFSVYAVLLGALLVLAFSTYVHGRDPVVGLVVMWALIGFISRHSTFSGDTEEVFEKLQAVAIVFAPVFTVLLFIDSVQYVYTVHCKASIRVPSSSNESYKSFVFETTAEYGTV</sequence>
<keyword evidence="1" id="KW-1133">Transmembrane helix</keyword>
<feature type="transmembrane region" description="Helical" evidence="1">
    <location>
        <begin position="181"/>
        <end position="204"/>
    </location>
</feature>
<comment type="caution">
    <text evidence="2">The sequence shown here is derived from an EMBL/GenBank/DDBJ whole genome shotgun (WGS) entry which is preliminary data.</text>
</comment>
<name>A0AAU9KUS3_9STRA</name>
<feature type="transmembrane region" description="Helical" evidence="1">
    <location>
        <begin position="210"/>
        <end position="228"/>
    </location>
</feature>
<keyword evidence="1" id="KW-0812">Transmembrane</keyword>
<dbReference type="PANTHER" id="PTHR33802">
    <property type="entry name" value="SI:CH211-161H7.5-RELATED"/>
    <property type="match status" value="1"/>
</dbReference>
<reference evidence="2" key="1">
    <citation type="submission" date="2021-11" db="EMBL/GenBank/DDBJ databases">
        <authorList>
            <person name="Islam A."/>
            <person name="Islam S."/>
            <person name="Flora M.S."/>
            <person name="Rahman M."/>
            <person name="Ziaur R.M."/>
            <person name="Epstein J.H."/>
            <person name="Hassan M."/>
            <person name="Klassen M."/>
            <person name="Woodard K."/>
            <person name="Webb A."/>
            <person name="Webby R.J."/>
            <person name="El Zowalaty M.E."/>
        </authorList>
    </citation>
    <scope>NUCLEOTIDE SEQUENCE</scope>
    <source>
        <strain evidence="2">Pbs3</strain>
    </source>
</reference>
<evidence type="ECO:0000313" key="2">
    <source>
        <dbReference type="EMBL" id="CAH0475396.1"/>
    </source>
</evidence>
<feature type="transmembrane region" description="Helical" evidence="1">
    <location>
        <begin position="146"/>
        <end position="169"/>
    </location>
</feature>
<gene>
    <name evidence="2" type="ORF">PBS003_LOCUS2211</name>
</gene>
<feature type="transmembrane region" description="Helical" evidence="1">
    <location>
        <begin position="12"/>
        <end position="32"/>
    </location>
</feature>
<proteinExistence type="predicted"/>
<dbReference type="Proteomes" id="UP001160483">
    <property type="component" value="Unassembled WGS sequence"/>
</dbReference>
<dbReference type="AlphaFoldDB" id="A0AAU9KUS3"/>
<evidence type="ECO:0000256" key="1">
    <source>
        <dbReference type="SAM" id="Phobius"/>
    </source>
</evidence>
<dbReference type="EMBL" id="CAKKTJ010000124">
    <property type="protein sequence ID" value="CAH0475396.1"/>
    <property type="molecule type" value="Genomic_DNA"/>
</dbReference>